<gene>
    <name evidence="1" type="ORF">CEPIT_LOCUS13304</name>
</gene>
<dbReference type="AlphaFoldDB" id="A0AAV0DEK7"/>
<sequence>MYAFCVFRCFCEIDFGGSKLVCESSGGFSFKSDNISEGKGLMFFSGLLDPSGEQGFFQGSEDGCNKFIFWLSFSGVINFMVQVNSEAQEIWKARKSLCYFRDVICTCK</sequence>
<reference evidence="1" key="1">
    <citation type="submission" date="2022-07" db="EMBL/GenBank/DDBJ databases">
        <authorList>
            <person name="Macas J."/>
            <person name="Novak P."/>
            <person name="Neumann P."/>
        </authorList>
    </citation>
    <scope>NUCLEOTIDE SEQUENCE</scope>
</reference>
<dbReference type="Proteomes" id="UP001152523">
    <property type="component" value="Unassembled WGS sequence"/>
</dbReference>
<protein>
    <submittedName>
        <fullName evidence="1">Uncharacterized protein</fullName>
    </submittedName>
</protein>
<keyword evidence="2" id="KW-1185">Reference proteome</keyword>
<accession>A0AAV0DEK7</accession>
<evidence type="ECO:0000313" key="1">
    <source>
        <dbReference type="EMBL" id="CAH9095505.1"/>
    </source>
</evidence>
<organism evidence="1 2">
    <name type="scientific">Cuscuta epithymum</name>
    <dbReference type="NCBI Taxonomy" id="186058"/>
    <lineage>
        <taxon>Eukaryota</taxon>
        <taxon>Viridiplantae</taxon>
        <taxon>Streptophyta</taxon>
        <taxon>Embryophyta</taxon>
        <taxon>Tracheophyta</taxon>
        <taxon>Spermatophyta</taxon>
        <taxon>Magnoliopsida</taxon>
        <taxon>eudicotyledons</taxon>
        <taxon>Gunneridae</taxon>
        <taxon>Pentapetalae</taxon>
        <taxon>asterids</taxon>
        <taxon>lamiids</taxon>
        <taxon>Solanales</taxon>
        <taxon>Convolvulaceae</taxon>
        <taxon>Cuscuteae</taxon>
        <taxon>Cuscuta</taxon>
        <taxon>Cuscuta subgen. Cuscuta</taxon>
    </lineage>
</organism>
<dbReference type="EMBL" id="CAMAPF010000084">
    <property type="protein sequence ID" value="CAH9095505.1"/>
    <property type="molecule type" value="Genomic_DNA"/>
</dbReference>
<comment type="caution">
    <text evidence="1">The sequence shown here is derived from an EMBL/GenBank/DDBJ whole genome shotgun (WGS) entry which is preliminary data.</text>
</comment>
<name>A0AAV0DEK7_9ASTE</name>
<proteinExistence type="predicted"/>
<evidence type="ECO:0000313" key="2">
    <source>
        <dbReference type="Proteomes" id="UP001152523"/>
    </source>
</evidence>